<keyword evidence="3" id="KW-1185">Reference proteome</keyword>
<evidence type="ECO:0000313" key="2">
    <source>
        <dbReference type="EMBL" id="RMC02371.1"/>
    </source>
</evidence>
<dbReference type="Proteomes" id="UP000269221">
    <property type="component" value="Unassembled WGS sequence"/>
</dbReference>
<feature type="chain" id="PRO_5018004740" evidence="1">
    <location>
        <begin position="25"/>
        <end position="140"/>
    </location>
</feature>
<gene>
    <name evidence="2" type="ORF">DUI87_21541</name>
</gene>
<evidence type="ECO:0000256" key="1">
    <source>
        <dbReference type="SAM" id="SignalP"/>
    </source>
</evidence>
<feature type="signal peptide" evidence="1">
    <location>
        <begin position="1"/>
        <end position="24"/>
    </location>
</feature>
<dbReference type="AlphaFoldDB" id="A0A3M0JQ08"/>
<sequence>METVHAGLLGGLVLVLIVSGYTNGACSKCYSPIYDGENLESLIRVHTNVNPTCFDMARLSTCEEEGKEYWVAKNAATFKQRLTGECPIREWFCMEKVNGVKGVKDLIKEKPLTIKKMEIEEPLNKNLFIDLVERISHELK</sequence>
<comment type="caution">
    <text evidence="2">The sequence shown here is derived from an EMBL/GenBank/DDBJ whole genome shotgun (WGS) entry which is preliminary data.</text>
</comment>
<organism evidence="2 3">
    <name type="scientific">Hirundo rustica rustica</name>
    <dbReference type="NCBI Taxonomy" id="333673"/>
    <lineage>
        <taxon>Eukaryota</taxon>
        <taxon>Metazoa</taxon>
        <taxon>Chordata</taxon>
        <taxon>Craniata</taxon>
        <taxon>Vertebrata</taxon>
        <taxon>Euteleostomi</taxon>
        <taxon>Archelosauria</taxon>
        <taxon>Archosauria</taxon>
        <taxon>Dinosauria</taxon>
        <taxon>Saurischia</taxon>
        <taxon>Theropoda</taxon>
        <taxon>Coelurosauria</taxon>
        <taxon>Aves</taxon>
        <taxon>Neognathae</taxon>
        <taxon>Neoaves</taxon>
        <taxon>Telluraves</taxon>
        <taxon>Australaves</taxon>
        <taxon>Passeriformes</taxon>
        <taxon>Sylvioidea</taxon>
        <taxon>Hirundinidae</taxon>
        <taxon>Hirundo</taxon>
    </lineage>
</organism>
<accession>A0A3M0JQ08</accession>
<evidence type="ECO:0000313" key="3">
    <source>
        <dbReference type="Proteomes" id="UP000269221"/>
    </source>
</evidence>
<protein>
    <submittedName>
        <fullName evidence="2">Uncharacterized protein</fullName>
    </submittedName>
</protein>
<proteinExistence type="predicted"/>
<name>A0A3M0JQ08_HIRRU</name>
<reference evidence="2 3" key="1">
    <citation type="submission" date="2018-07" db="EMBL/GenBank/DDBJ databases">
        <title>A high quality draft genome assembly of the barn swallow (H. rustica rustica).</title>
        <authorList>
            <person name="Formenti G."/>
            <person name="Chiara M."/>
            <person name="Poveda L."/>
            <person name="Francoijs K.-J."/>
            <person name="Bonisoli-Alquati A."/>
            <person name="Canova L."/>
            <person name="Gianfranceschi L."/>
            <person name="Horner D.S."/>
            <person name="Saino N."/>
        </authorList>
    </citation>
    <scope>NUCLEOTIDE SEQUENCE [LARGE SCALE GENOMIC DNA]</scope>
    <source>
        <strain evidence="2">Chelidonia</strain>
        <tissue evidence="2">Blood</tissue>
    </source>
</reference>
<dbReference type="EMBL" id="QRBI01000134">
    <property type="protein sequence ID" value="RMC02371.1"/>
    <property type="molecule type" value="Genomic_DNA"/>
</dbReference>
<keyword evidence="1" id="KW-0732">Signal</keyword>